<keyword evidence="1" id="KW-0472">Membrane</keyword>
<proteinExistence type="predicted"/>
<organism evidence="2">
    <name type="scientific">bioreactor metagenome</name>
    <dbReference type="NCBI Taxonomy" id="1076179"/>
    <lineage>
        <taxon>unclassified sequences</taxon>
        <taxon>metagenomes</taxon>
        <taxon>ecological metagenomes</taxon>
    </lineage>
</organism>
<accession>A0A645H4C4</accession>
<comment type="caution">
    <text evidence="2">The sequence shown here is derived from an EMBL/GenBank/DDBJ whole genome shotgun (WGS) entry which is preliminary data.</text>
</comment>
<reference evidence="2" key="1">
    <citation type="submission" date="2019-08" db="EMBL/GenBank/DDBJ databases">
        <authorList>
            <person name="Kucharzyk K."/>
            <person name="Murdoch R.W."/>
            <person name="Higgins S."/>
            <person name="Loffler F."/>
        </authorList>
    </citation>
    <scope>NUCLEOTIDE SEQUENCE</scope>
</reference>
<dbReference type="AlphaFoldDB" id="A0A645H4C4"/>
<feature type="transmembrane region" description="Helical" evidence="1">
    <location>
        <begin position="48"/>
        <end position="70"/>
    </location>
</feature>
<name>A0A645H4C4_9ZZZZ</name>
<keyword evidence="1" id="KW-0812">Transmembrane</keyword>
<dbReference type="EMBL" id="VSSQ01085553">
    <property type="protein sequence ID" value="MPN33172.1"/>
    <property type="molecule type" value="Genomic_DNA"/>
</dbReference>
<evidence type="ECO:0000256" key="1">
    <source>
        <dbReference type="SAM" id="Phobius"/>
    </source>
</evidence>
<protein>
    <submittedName>
        <fullName evidence="2">Uncharacterized protein</fullName>
    </submittedName>
</protein>
<gene>
    <name evidence="2" type="ORF">SDC9_180656</name>
</gene>
<sequence>MPDGFNRGLKNDRTTQLFCRFHRRLCCHLIDNVEGADSVSALSGILQYFFHVYITHFMTSFLILILFCAVSRVHKPTLIADYLVAGGKARQIAWLCGNNHTVDQIAEFVLD</sequence>
<evidence type="ECO:0000313" key="2">
    <source>
        <dbReference type="EMBL" id="MPN33172.1"/>
    </source>
</evidence>
<keyword evidence="1" id="KW-1133">Transmembrane helix</keyword>